<protein>
    <submittedName>
        <fullName evidence="1">Uncharacterized protein</fullName>
    </submittedName>
</protein>
<gene>
    <name evidence="1" type="ORF">OPT61_g9191</name>
</gene>
<evidence type="ECO:0000313" key="1">
    <source>
        <dbReference type="EMBL" id="KAJ8106963.1"/>
    </source>
</evidence>
<sequence length="182" mass="19123">MCRRHVRLQNSTWPTARLRGLGDCASNSGQHDALERVVLRLLDNGSAGRAVVCSTGRARKRKHAYHDGRAGQGSHGVCHGLHILCCGACVPAGMPHKAVEARDPVAAEPHGAAAPGHVHDRHLLHCCIRGAGVGAGAVHDRAVQRRHVGVSDVLHHDQGLGVRVPGRARAHCAGAVCVSQQG</sequence>
<dbReference type="Proteomes" id="UP001153331">
    <property type="component" value="Unassembled WGS sequence"/>
</dbReference>
<proteinExistence type="predicted"/>
<accession>A0ACC2HW60</accession>
<name>A0ACC2HW60_9PLEO</name>
<comment type="caution">
    <text evidence="1">The sequence shown here is derived from an EMBL/GenBank/DDBJ whole genome shotgun (WGS) entry which is preliminary data.</text>
</comment>
<evidence type="ECO:0000313" key="2">
    <source>
        <dbReference type="Proteomes" id="UP001153331"/>
    </source>
</evidence>
<reference evidence="1" key="1">
    <citation type="submission" date="2022-11" db="EMBL/GenBank/DDBJ databases">
        <title>Genome Sequence of Boeremia exigua.</title>
        <authorList>
            <person name="Buettner E."/>
        </authorList>
    </citation>
    <scope>NUCLEOTIDE SEQUENCE</scope>
    <source>
        <strain evidence="1">CU02</strain>
    </source>
</reference>
<organism evidence="1 2">
    <name type="scientific">Boeremia exigua</name>
    <dbReference type="NCBI Taxonomy" id="749465"/>
    <lineage>
        <taxon>Eukaryota</taxon>
        <taxon>Fungi</taxon>
        <taxon>Dikarya</taxon>
        <taxon>Ascomycota</taxon>
        <taxon>Pezizomycotina</taxon>
        <taxon>Dothideomycetes</taxon>
        <taxon>Pleosporomycetidae</taxon>
        <taxon>Pleosporales</taxon>
        <taxon>Pleosporineae</taxon>
        <taxon>Didymellaceae</taxon>
        <taxon>Boeremia</taxon>
    </lineage>
</organism>
<dbReference type="EMBL" id="JAPHNI010001036">
    <property type="protein sequence ID" value="KAJ8106963.1"/>
    <property type="molecule type" value="Genomic_DNA"/>
</dbReference>
<keyword evidence="2" id="KW-1185">Reference proteome</keyword>